<feature type="transmembrane region" description="Helical" evidence="7">
    <location>
        <begin position="315"/>
        <end position="335"/>
    </location>
</feature>
<dbReference type="PANTHER" id="PTHR42810">
    <property type="entry name" value="PURINE PERMEASE C1399.01C-RELATED"/>
    <property type="match status" value="1"/>
</dbReference>
<dbReference type="PANTHER" id="PTHR42810:SF2">
    <property type="entry name" value="PURINE PERMEASE C1399.01C-RELATED"/>
    <property type="match status" value="1"/>
</dbReference>
<dbReference type="KEGG" id="mana:MAMMFC1_00617"/>
<protein>
    <submittedName>
        <fullName evidence="8">Putative purine permease YbbY</fullName>
    </submittedName>
</protein>
<sequence>MNQLHLKYNVEDKPPLGRSLLFGLQWMAIIMPMVIFSGKAVAGMQFSDPAQQIVYIQKIFFIIGISILIQVLCGHKLPLVIGPAAVLLVGITASQGSSISSVYTSILVGGLLLAILSSSGLLKYVQKLFTPRVVATILILISFTLIPMILQLIFAAAQISPLANLLFALVFLLLLFLANKSLKGIWRSTLIAWSMVVGSIVYVVLFPQAVPVMNSTGKIFSGFFQDFNTAFSLDFGTLTAFIICFLALAINDLGSIQSIGDMLYAGDMPKRITKGITLTGVFNIFAGFLGVIGPVNYSLSPGVIASTGVASRFTLLPAGIGLILTAFLPPVINVIGIIPSAVIGSTFIYTMCSQLAAGLLLAFHSMKNFRLEDGLILGLPLMLGVLISFLPTDALASFPLWLKPVLGNGFVVGVIAVLIMEHIVYRPLKNKAA</sequence>
<comment type="subcellular location">
    <subcellularLocation>
        <location evidence="1">Membrane</location>
        <topology evidence="1">Multi-pass membrane protein</topology>
    </subcellularLocation>
</comment>
<keyword evidence="9" id="KW-1185">Reference proteome</keyword>
<dbReference type="InterPro" id="IPR006043">
    <property type="entry name" value="NCS2"/>
</dbReference>
<comment type="similarity">
    <text evidence="2">Belongs to the nucleobase:cation symporter-2 (NCS2) (TC 2.A.40) family.</text>
</comment>
<dbReference type="Pfam" id="PF00860">
    <property type="entry name" value="Xan_ur_permease"/>
    <property type="match status" value="1"/>
</dbReference>
<dbReference type="OrthoDB" id="9805749at2"/>
<feature type="transmembrane region" description="Helical" evidence="7">
    <location>
        <begin position="190"/>
        <end position="210"/>
    </location>
</feature>
<feature type="transmembrane region" description="Helical" evidence="7">
    <location>
        <begin position="375"/>
        <end position="398"/>
    </location>
</feature>
<dbReference type="GO" id="GO:0005886">
    <property type="term" value="C:plasma membrane"/>
    <property type="evidence" value="ECO:0007669"/>
    <property type="project" value="TreeGrafter"/>
</dbReference>
<dbReference type="EMBL" id="AP018449">
    <property type="protein sequence ID" value="BBB89976.1"/>
    <property type="molecule type" value="Genomic_DNA"/>
</dbReference>
<feature type="transmembrane region" description="Helical" evidence="7">
    <location>
        <begin position="102"/>
        <end position="122"/>
    </location>
</feature>
<dbReference type="NCBIfam" id="NF037981">
    <property type="entry name" value="NCS2_1"/>
    <property type="match status" value="1"/>
</dbReference>
<feature type="transmembrane region" description="Helical" evidence="7">
    <location>
        <begin position="53"/>
        <end position="72"/>
    </location>
</feature>
<dbReference type="Proteomes" id="UP000276437">
    <property type="component" value="Chromosome"/>
</dbReference>
<dbReference type="RefSeq" id="WP_126306380.1">
    <property type="nucleotide sequence ID" value="NZ_AP018449.1"/>
</dbReference>
<feature type="transmembrane region" description="Helical" evidence="7">
    <location>
        <begin position="405"/>
        <end position="425"/>
    </location>
</feature>
<accession>A0A348AFX8</accession>
<evidence type="ECO:0000256" key="6">
    <source>
        <dbReference type="ARBA" id="ARBA00023136"/>
    </source>
</evidence>
<feature type="transmembrane region" description="Helical" evidence="7">
    <location>
        <begin position="79"/>
        <end position="96"/>
    </location>
</feature>
<keyword evidence="5 7" id="KW-1133">Transmembrane helix</keyword>
<evidence type="ECO:0000256" key="3">
    <source>
        <dbReference type="ARBA" id="ARBA00022448"/>
    </source>
</evidence>
<gene>
    <name evidence="8" type="primary">ybbY</name>
    <name evidence="8" type="ORF">MAMMFC1_00617</name>
</gene>
<evidence type="ECO:0000256" key="1">
    <source>
        <dbReference type="ARBA" id="ARBA00004141"/>
    </source>
</evidence>
<evidence type="ECO:0000313" key="9">
    <source>
        <dbReference type="Proteomes" id="UP000276437"/>
    </source>
</evidence>
<dbReference type="GO" id="GO:0042907">
    <property type="term" value="F:xanthine transmembrane transporter activity"/>
    <property type="evidence" value="ECO:0007669"/>
    <property type="project" value="TreeGrafter"/>
</dbReference>
<dbReference type="AlphaFoldDB" id="A0A348AFX8"/>
<feature type="transmembrane region" description="Helical" evidence="7">
    <location>
        <begin position="342"/>
        <end position="363"/>
    </location>
</feature>
<feature type="transmembrane region" description="Helical" evidence="7">
    <location>
        <begin position="230"/>
        <end position="254"/>
    </location>
</feature>
<keyword evidence="3" id="KW-0813">Transport</keyword>
<feature type="transmembrane region" description="Helical" evidence="7">
    <location>
        <begin position="20"/>
        <end position="41"/>
    </location>
</feature>
<keyword evidence="4 7" id="KW-0812">Transmembrane</keyword>
<feature type="transmembrane region" description="Helical" evidence="7">
    <location>
        <begin position="275"/>
        <end position="295"/>
    </location>
</feature>
<evidence type="ECO:0000256" key="5">
    <source>
        <dbReference type="ARBA" id="ARBA00022989"/>
    </source>
</evidence>
<feature type="transmembrane region" description="Helical" evidence="7">
    <location>
        <begin position="162"/>
        <end position="178"/>
    </location>
</feature>
<reference evidence="8 9" key="1">
    <citation type="journal article" date="2018" name="Int. J. Syst. Evol. Microbiol.">
        <title>Methylomusa anaerophila gen. nov., sp. nov., an anaerobic methanol-utilizing bacterium isolated from a microbial fuel cell.</title>
        <authorList>
            <person name="Amano N."/>
            <person name="Yamamuro A."/>
            <person name="Miyahara M."/>
            <person name="Kouzuma A."/>
            <person name="Abe T."/>
            <person name="Watanabe K."/>
        </authorList>
    </citation>
    <scope>NUCLEOTIDE SEQUENCE [LARGE SCALE GENOMIC DNA]</scope>
    <source>
        <strain evidence="8 9">MMFC1</strain>
    </source>
</reference>
<evidence type="ECO:0000256" key="7">
    <source>
        <dbReference type="SAM" id="Phobius"/>
    </source>
</evidence>
<proteinExistence type="inferred from homology"/>
<keyword evidence="6 7" id="KW-0472">Membrane</keyword>
<evidence type="ECO:0000256" key="4">
    <source>
        <dbReference type="ARBA" id="ARBA00022692"/>
    </source>
</evidence>
<organism evidence="8 9">
    <name type="scientific">Methylomusa anaerophila</name>
    <dbReference type="NCBI Taxonomy" id="1930071"/>
    <lineage>
        <taxon>Bacteria</taxon>
        <taxon>Bacillati</taxon>
        <taxon>Bacillota</taxon>
        <taxon>Negativicutes</taxon>
        <taxon>Selenomonadales</taxon>
        <taxon>Sporomusaceae</taxon>
        <taxon>Methylomusa</taxon>
    </lineage>
</organism>
<name>A0A348AFX8_9FIRM</name>
<evidence type="ECO:0000313" key="8">
    <source>
        <dbReference type="EMBL" id="BBB89976.1"/>
    </source>
</evidence>
<evidence type="ECO:0000256" key="2">
    <source>
        <dbReference type="ARBA" id="ARBA00008821"/>
    </source>
</evidence>
<feature type="transmembrane region" description="Helical" evidence="7">
    <location>
        <begin position="134"/>
        <end position="156"/>
    </location>
</feature>